<accession>A0ACD0NZW1</accession>
<keyword evidence="1" id="KW-0808">Transferase</keyword>
<dbReference type="EMBL" id="KZ819854">
    <property type="protein sequence ID" value="PWN51306.1"/>
    <property type="molecule type" value="Genomic_DNA"/>
</dbReference>
<dbReference type="Proteomes" id="UP000245626">
    <property type="component" value="Unassembled WGS sequence"/>
</dbReference>
<gene>
    <name evidence="1" type="ORF">IE53DRAFT_386343</name>
</gene>
<evidence type="ECO:0000313" key="1">
    <source>
        <dbReference type="EMBL" id="PWN51306.1"/>
    </source>
</evidence>
<protein>
    <submittedName>
        <fullName evidence="1">PLP-dependent transferase</fullName>
    </submittedName>
</protein>
<keyword evidence="2" id="KW-1185">Reference proteome</keyword>
<evidence type="ECO:0000313" key="2">
    <source>
        <dbReference type="Proteomes" id="UP000245626"/>
    </source>
</evidence>
<name>A0ACD0NZW1_9BASI</name>
<proteinExistence type="predicted"/>
<organism evidence="1 2">
    <name type="scientific">Violaceomyces palustris</name>
    <dbReference type="NCBI Taxonomy" id="1673888"/>
    <lineage>
        <taxon>Eukaryota</taxon>
        <taxon>Fungi</taxon>
        <taxon>Dikarya</taxon>
        <taxon>Basidiomycota</taxon>
        <taxon>Ustilaginomycotina</taxon>
        <taxon>Ustilaginomycetes</taxon>
        <taxon>Violaceomycetales</taxon>
        <taxon>Violaceomycetaceae</taxon>
        <taxon>Violaceomyces</taxon>
    </lineage>
</organism>
<reference evidence="1 2" key="1">
    <citation type="journal article" date="2018" name="Mol. Biol. Evol.">
        <title>Broad Genomic Sampling Reveals a Smut Pathogenic Ancestry of the Fungal Clade Ustilaginomycotina.</title>
        <authorList>
            <person name="Kijpornyongpan T."/>
            <person name="Mondo S.J."/>
            <person name="Barry K."/>
            <person name="Sandor L."/>
            <person name="Lee J."/>
            <person name="Lipzen A."/>
            <person name="Pangilinan J."/>
            <person name="LaButti K."/>
            <person name="Hainaut M."/>
            <person name="Henrissat B."/>
            <person name="Grigoriev I.V."/>
            <person name="Spatafora J.W."/>
            <person name="Aime M.C."/>
        </authorList>
    </citation>
    <scope>NUCLEOTIDE SEQUENCE [LARGE SCALE GENOMIC DNA]</scope>
    <source>
        <strain evidence="1 2">SA 807</strain>
    </source>
</reference>
<sequence length="495" mass="54586">MTSSIPSLDLPTLRQHFPAISSNPDYVFAENAGGSQVLGSVASTISDYLLNTNVQMANYDLAFKAKHRVSNGTSAAAFLLGARHSDEVMLGSSATQLVETLSRLIESTIHKQREGSYQGGEEVWREGDEIIVSQADHETNRGAWCRLAERAKLKVKVWPVTRVKGSEEGKKYNVTLDPAVLEDLVNDRTRLVAFTACSNLLGEFTDVKKISEMVKSKSSKRAWVCVDCVAFSPHRRVVPREWGVDFAFFSFYKLYGPHVGAIWLSPRAQRDLLGKLGHFFLNDLKEAGTYPYQPSSVQYELNASCSAVADYLVWLGQGCQGGIVKRDWVAIMGSTASSGYVDGDQVGKSAQASLSSQNDTYETLSESLDLAFKAISKHEGSILETLMSYLLNSTNREKRGLEIVGLESASSILRAPTVSFVVKGVKSREIHQRIVQGNKMGAQQGHMYAYRLIESLGLDLDDGVVRVSFVHYNTLDEVERFCQALEEALNQLCPA</sequence>